<accession>K1MD55</accession>
<keyword evidence="3" id="KW-1185">Reference proteome</keyword>
<keyword evidence="1" id="KW-0472">Membrane</keyword>
<comment type="caution">
    <text evidence="2">The sequence shown here is derived from an EMBL/GenBank/DDBJ whole genome shotgun (WGS) entry which is preliminary data.</text>
</comment>
<dbReference type="PATRIC" id="fig|883111.3.peg.1445"/>
<reference evidence="2 3" key="1">
    <citation type="submission" date="2012-07" db="EMBL/GenBank/DDBJ databases">
        <title>The Genome Sequence of Facklamia hominis CCUG 36813.</title>
        <authorList>
            <consortium name="The Broad Institute Genome Sequencing Platform"/>
            <person name="Earl A."/>
            <person name="Ward D."/>
            <person name="Feldgarden M."/>
            <person name="Gevers D."/>
            <person name="Huys G."/>
            <person name="Walker B."/>
            <person name="Young S.K."/>
            <person name="Zeng Q."/>
            <person name="Gargeya S."/>
            <person name="Fitzgerald M."/>
            <person name="Haas B."/>
            <person name="Abouelleil A."/>
            <person name="Alvarado L."/>
            <person name="Arachchi H.M."/>
            <person name="Berlin A.M."/>
            <person name="Chapman S.B."/>
            <person name="Goldberg J."/>
            <person name="Griggs A."/>
            <person name="Gujja S."/>
            <person name="Hansen M."/>
            <person name="Howarth C."/>
            <person name="Imamovic A."/>
            <person name="Larimer J."/>
            <person name="McCowen C."/>
            <person name="Montmayeur A."/>
            <person name="Murphy C."/>
            <person name="Neiman D."/>
            <person name="Pearson M."/>
            <person name="Priest M."/>
            <person name="Roberts A."/>
            <person name="Saif S."/>
            <person name="Shea T."/>
            <person name="Sisk P."/>
            <person name="Sykes S."/>
            <person name="Wortman J."/>
            <person name="Nusbaum C."/>
            <person name="Birren B."/>
        </authorList>
    </citation>
    <scope>NUCLEOTIDE SEQUENCE [LARGE SCALE GENOMIC DNA]</scope>
    <source>
        <strain evidence="2 3">CCUG 36813</strain>
    </source>
</reference>
<name>K1MD55_9LACT</name>
<feature type="transmembrane region" description="Helical" evidence="1">
    <location>
        <begin position="36"/>
        <end position="59"/>
    </location>
</feature>
<keyword evidence="1" id="KW-0812">Transmembrane</keyword>
<sequence>MALDCNTRCAESTKLRQAAAIFAQKDFVTAKDVYRYTSLFVLGEILIIVLVGIPLAQLLF</sequence>
<keyword evidence="1" id="KW-1133">Transmembrane helix</keyword>
<dbReference type="EMBL" id="AGZD01000009">
    <property type="protein sequence ID" value="EKB53994.1"/>
    <property type="molecule type" value="Genomic_DNA"/>
</dbReference>
<evidence type="ECO:0000313" key="3">
    <source>
        <dbReference type="Proteomes" id="UP000004465"/>
    </source>
</evidence>
<dbReference type="HOGENOM" id="CLU_2934650_0_0_9"/>
<evidence type="ECO:0000256" key="1">
    <source>
        <dbReference type="SAM" id="Phobius"/>
    </source>
</evidence>
<organism evidence="2 3">
    <name type="scientific">Facklamia hominis CCUG 36813</name>
    <dbReference type="NCBI Taxonomy" id="883111"/>
    <lineage>
        <taxon>Bacteria</taxon>
        <taxon>Bacillati</taxon>
        <taxon>Bacillota</taxon>
        <taxon>Bacilli</taxon>
        <taxon>Lactobacillales</taxon>
        <taxon>Aerococcaceae</taxon>
        <taxon>Facklamia</taxon>
    </lineage>
</organism>
<evidence type="ECO:0000313" key="2">
    <source>
        <dbReference type="EMBL" id="EKB53994.1"/>
    </source>
</evidence>
<dbReference type="AlphaFoldDB" id="K1MD55"/>
<proteinExistence type="predicted"/>
<protein>
    <submittedName>
        <fullName evidence="2">Uncharacterized protein</fullName>
    </submittedName>
</protein>
<dbReference type="RefSeq" id="WP_006908740.1">
    <property type="nucleotide sequence ID" value="NZ_JH932292.1"/>
</dbReference>
<gene>
    <name evidence="2" type="ORF">HMPREF9706_01430</name>
</gene>
<dbReference type="Proteomes" id="UP000004465">
    <property type="component" value="Unassembled WGS sequence"/>
</dbReference>